<feature type="domain" description="Integrase catalytic" evidence="1">
    <location>
        <begin position="633"/>
        <end position="769"/>
    </location>
</feature>
<dbReference type="InterPro" id="IPR043502">
    <property type="entry name" value="DNA/RNA_pol_sf"/>
</dbReference>
<name>A0A085N6I6_9BILA</name>
<evidence type="ECO:0000259" key="1">
    <source>
        <dbReference type="PROSITE" id="PS50994"/>
    </source>
</evidence>
<dbReference type="Pfam" id="PF17921">
    <property type="entry name" value="Integrase_H2C2"/>
    <property type="match status" value="1"/>
</dbReference>
<dbReference type="EMBL" id="KL367545">
    <property type="protein sequence ID" value="KFD65082.1"/>
    <property type="molecule type" value="Genomic_DNA"/>
</dbReference>
<dbReference type="Proteomes" id="UP000030758">
    <property type="component" value="Unassembled WGS sequence"/>
</dbReference>
<dbReference type="SUPFAM" id="SSF53098">
    <property type="entry name" value="Ribonuclease H-like"/>
    <property type="match status" value="1"/>
</dbReference>
<dbReference type="InterPro" id="IPR040676">
    <property type="entry name" value="DUF5641"/>
</dbReference>
<dbReference type="GO" id="GO:0015074">
    <property type="term" value="P:DNA integration"/>
    <property type="evidence" value="ECO:0007669"/>
    <property type="project" value="InterPro"/>
</dbReference>
<dbReference type="Gene3D" id="3.30.420.10">
    <property type="entry name" value="Ribonuclease H-like superfamily/Ribonuclease H"/>
    <property type="match status" value="1"/>
</dbReference>
<dbReference type="AlphaFoldDB" id="A0A085N6I6"/>
<organism evidence="2">
    <name type="scientific">Trichuris suis</name>
    <name type="common">pig whipworm</name>
    <dbReference type="NCBI Taxonomy" id="68888"/>
    <lineage>
        <taxon>Eukaryota</taxon>
        <taxon>Metazoa</taxon>
        <taxon>Ecdysozoa</taxon>
        <taxon>Nematoda</taxon>
        <taxon>Enoplea</taxon>
        <taxon>Dorylaimia</taxon>
        <taxon>Trichinellida</taxon>
        <taxon>Trichuridae</taxon>
        <taxon>Trichuris</taxon>
    </lineage>
</organism>
<dbReference type="PANTHER" id="PTHR47331:SF4">
    <property type="entry name" value="PEPTIDASE S1 DOMAIN-CONTAINING PROTEIN"/>
    <property type="match status" value="1"/>
</dbReference>
<dbReference type="InterPro" id="IPR036397">
    <property type="entry name" value="RNaseH_sf"/>
</dbReference>
<dbReference type="Pfam" id="PF05380">
    <property type="entry name" value="Peptidase_A17"/>
    <property type="match status" value="1"/>
</dbReference>
<proteinExistence type="predicted"/>
<dbReference type="InterPro" id="IPR001584">
    <property type="entry name" value="Integrase_cat-core"/>
</dbReference>
<gene>
    <name evidence="2" type="ORF">M514_22799</name>
</gene>
<sequence>MLESGPALQKELVGILIRFRRFRIGVQADISKMFMQIGLYECDRDAVRFLWRDLNSSVKPTVFRIKRVYFGLNCSPFLALAVTRHHAQINRVQFAKAAEQILDNMYVDDLVTSCANEEDAKEILCDTTELMRKGGFTLAKWASNSDEINDVAQQTEAGKEIGTVLGLTWNRWKDTLIVKLPAVNVSSMDTKRQILKTVASLFDPLGFVAPFAVVAKVLLQKLWLKGTDWDDLIPKDVASVWTGWKRECAASFAVEIERSMKLVPDGKEVQLDLHFVMLLKRPTTVLYVKAKKASGEQFVNIVMAKTRVAPVKRVTLPRLELLAALLGARLTLFVKDQLKLTIRKAYCWTDSEVVLSWIKGNPSGWKPFVRNRVEEILQTTEPSQWRYCPTGQNPADLASRGCSIRKLRKVSVWWHGPAWLMEDEHGWPVRNIKRITTEEEQSVKRLVVQMASQEAERFSLAERYGRFVHLVRVTATCVRFADNCRYSQQHRRFFPLTSTELRNAQKVWFRIAQQEAYTRELVLLGSQERLPASSKLIHLDPFLAFDNLLRVGGRIEKAELSYDARHPIILPYKHVVVDLLIRQCHIRRLHAGTEHTLAVLRQNFWILKGRSSVKRIVRGCVICRPGLVQNMSVEHFLLALRRFIARRGKPTMLQSDNFTTFKASNRELCRLFSKRNVDQIRQNLSVEGIVWKFITERAPWTGGYWERLVRSVKEPLRKVLGRSLLTESEMATVLTEIEAKINSRPLTFVGEDPTDTNALTPFHFLIGREFKGLPNHEGMVGKATQSTLTLRQRWKHQQSLIAQFWKRWQKEYITTLSVRNKWCGVRQSPMIGDVVLVAEENTPRIHWAMGRILEVLPGSDEMVRSVRLRTAKGTITRPISKLHLLESAVCFLKASFPCGTFSPGTFALPCNDIFRQVTVANDRSPFGTSEAPLFPELLPKQNLARGEFYQFPNLCGLKKTDSILDDDVHVYCDHLNMLHKEMHERYEDILTMTMPAWILDPYSNANEIETFLQEELIELQANEELKPRFNSGYSHFCLQHQIGALYLELWKVVKKFLMPFPSSYLVEREFSAAIDLLVKKGNRLQAVQRGDLRLLLTNIEPGVEKLVLGYQPQPSH</sequence>
<dbReference type="Pfam" id="PF18701">
    <property type="entry name" value="DUF5641"/>
    <property type="match status" value="1"/>
</dbReference>
<dbReference type="PROSITE" id="PS50994">
    <property type="entry name" value="INTEGRASE"/>
    <property type="match status" value="1"/>
</dbReference>
<accession>A0A085N6I6</accession>
<dbReference type="PANTHER" id="PTHR47331">
    <property type="entry name" value="PHD-TYPE DOMAIN-CONTAINING PROTEIN"/>
    <property type="match status" value="1"/>
</dbReference>
<protein>
    <recommendedName>
        <fullName evidence="1">Integrase catalytic domain-containing protein</fullName>
    </recommendedName>
</protein>
<dbReference type="GO" id="GO:0042575">
    <property type="term" value="C:DNA polymerase complex"/>
    <property type="evidence" value="ECO:0007669"/>
    <property type="project" value="UniProtKB-ARBA"/>
</dbReference>
<dbReference type="InterPro" id="IPR008042">
    <property type="entry name" value="Retrotrans_Pao"/>
</dbReference>
<dbReference type="InterPro" id="IPR012337">
    <property type="entry name" value="RNaseH-like_sf"/>
</dbReference>
<reference evidence="2" key="1">
    <citation type="journal article" date="2014" name="Nat. Genet.">
        <title>Genome and transcriptome of the porcine whipworm Trichuris suis.</title>
        <authorList>
            <person name="Jex A.R."/>
            <person name="Nejsum P."/>
            <person name="Schwarz E.M."/>
            <person name="Hu L."/>
            <person name="Young N.D."/>
            <person name="Hall R.S."/>
            <person name="Korhonen P.K."/>
            <person name="Liao S."/>
            <person name="Thamsborg S."/>
            <person name="Xia J."/>
            <person name="Xu P."/>
            <person name="Wang S."/>
            <person name="Scheerlinck J.P."/>
            <person name="Hofmann A."/>
            <person name="Sternberg P.W."/>
            <person name="Wang J."/>
            <person name="Gasser R.B."/>
        </authorList>
    </citation>
    <scope>NUCLEOTIDE SEQUENCE [LARGE SCALE GENOMIC DNA]</scope>
    <source>
        <strain evidence="2">DCEP-RM93F</strain>
    </source>
</reference>
<dbReference type="SUPFAM" id="SSF56672">
    <property type="entry name" value="DNA/RNA polymerases"/>
    <property type="match status" value="1"/>
</dbReference>
<dbReference type="InterPro" id="IPR041588">
    <property type="entry name" value="Integrase_H2C2"/>
</dbReference>
<dbReference type="GO" id="GO:0003676">
    <property type="term" value="F:nucleic acid binding"/>
    <property type="evidence" value="ECO:0007669"/>
    <property type="project" value="InterPro"/>
</dbReference>
<dbReference type="Gene3D" id="1.10.340.70">
    <property type="match status" value="1"/>
</dbReference>
<evidence type="ECO:0000313" key="2">
    <source>
        <dbReference type="EMBL" id="KFD65082.1"/>
    </source>
</evidence>